<accession>A0ABV8PCI1</accession>
<sequence>MKNLIIILLLFVGIKHSIAQTKQQTIKKTASKITDFIPPKWKLIAEAKGDLNKDGLEDCALVIENTDDKNFISNADRLGGDTLNINPRYLLVIFKKSNSVYELVTKNTSLIPPINSQDSPCLTDPFAENGGIEINKGLLSVHLQNFYSCGAWEVYNFDYIFRYQNRQFELIGYNKSSLHRSSGEETSKTISFSTMKMNYTSGINAFKDGNKPKTVWKNIKPRKLLSLQTITADSLDAFD</sequence>
<comment type="caution">
    <text evidence="1">The sequence shown here is derived from an EMBL/GenBank/DDBJ whole genome shotgun (WGS) entry which is preliminary data.</text>
</comment>
<keyword evidence="2" id="KW-1185">Reference proteome</keyword>
<organism evidence="1 2">
    <name type="scientific">Pedobacter lithocola</name>
    <dbReference type="NCBI Taxonomy" id="1908239"/>
    <lineage>
        <taxon>Bacteria</taxon>
        <taxon>Pseudomonadati</taxon>
        <taxon>Bacteroidota</taxon>
        <taxon>Sphingobacteriia</taxon>
        <taxon>Sphingobacteriales</taxon>
        <taxon>Sphingobacteriaceae</taxon>
        <taxon>Pedobacter</taxon>
    </lineage>
</organism>
<evidence type="ECO:0000313" key="2">
    <source>
        <dbReference type="Proteomes" id="UP001595789"/>
    </source>
</evidence>
<evidence type="ECO:0008006" key="3">
    <source>
        <dbReference type="Google" id="ProtNLM"/>
    </source>
</evidence>
<name>A0ABV8PCI1_9SPHI</name>
<proteinExistence type="predicted"/>
<evidence type="ECO:0000313" key="1">
    <source>
        <dbReference type="EMBL" id="MFC4211835.1"/>
    </source>
</evidence>
<gene>
    <name evidence="1" type="ORF">ACFOWA_11615</name>
</gene>
<reference evidence="2" key="1">
    <citation type="journal article" date="2019" name="Int. J. Syst. Evol. Microbiol.">
        <title>The Global Catalogue of Microorganisms (GCM) 10K type strain sequencing project: providing services to taxonomists for standard genome sequencing and annotation.</title>
        <authorList>
            <consortium name="The Broad Institute Genomics Platform"/>
            <consortium name="The Broad Institute Genome Sequencing Center for Infectious Disease"/>
            <person name="Wu L."/>
            <person name="Ma J."/>
        </authorList>
    </citation>
    <scope>NUCLEOTIDE SEQUENCE [LARGE SCALE GENOMIC DNA]</scope>
    <source>
        <strain evidence="2">CCM 8691</strain>
    </source>
</reference>
<dbReference type="Proteomes" id="UP001595789">
    <property type="component" value="Unassembled WGS sequence"/>
</dbReference>
<protein>
    <recommendedName>
        <fullName evidence="3">VCBS repeat-containing protein</fullName>
    </recommendedName>
</protein>
<dbReference type="RefSeq" id="WP_378985275.1">
    <property type="nucleotide sequence ID" value="NZ_JBHSBW010000011.1"/>
</dbReference>
<dbReference type="EMBL" id="JBHSBW010000011">
    <property type="protein sequence ID" value="MFC4211835.1"/>
    <property type="molecule type" value="Genomic_DNA"/>
</dbReference>